<protein>
    <submittedName>
        <fullName evidence="1">Cytochrome P450</fullName>
    </submittedName>
</protein>
<dbReference type="Proteomes" id="UP001408356">
    <property type="component" value="Unassembled WGS sequence"/>
</dbReference>
<gene>
    <name evidence="1" type="ORF">SUNI508_13668</name>
</gene>
<evidence type="ECO:0000313" key="2">
    <source>
        <dbReference type="Proteomes" id="UP001408356"/>
    </source>
</evidence>
<dbReference type="SUPFAM" id="SSF48264">
    <property type="entry name" value="Cytochrome P450"/>
    <property type="match status" value="1"/>
</dbReference>
<proteinExistence type="predicted"/>
<reference evidence="1 2" key="1">
    <citation type="journal article" date="2024" name="J. Plant Pathol.">
        <title>Sequence and assembly of the genome of Seiridium unicorne, isolate CBS 538.82, causal agent of cypress canker disease.</title>
        <authorList>
            <person name="Scali E."/>
            <person name="Rocca G.D."/>
            <person name="Danti R."/>
            <person name="Garbelotto M."/>
            <person name="Barberini S."/>
            <person name="Baroncelli R."/>
            <person name="Emiliani G."/>
        </authorList>
    </citation>
    <scope>NUCLEOTIDE SEQUENCE [LARGE SCALE GENOMIC DNA]</scope>
    <source>
        <strain evidence="1 2">BM-138-508</strain>
    </source>
</reference>
<name>A0ABR2VC77_9PEZI</name>
<organism evidence="1 2">
    <name type="scientific">Seiridium unicorne</name>
    <dbReference type="NCBI Taxonomy" id="138068"/>
    <lineage>
        <taxon>Eukaryota</taxon>
        <taxon>Fungi</taxon>
        <taxon>Dikarya</taxon>
        <taxon>Ascomycota</taxon>
        <taxon>Pezizomycotina</taxon>
        <taxon>Sordariomycetes</taxon>
        <taxon>Xylariomycetidae</taxon>
        <taxon>Amphisphaeriales</taxon>
        <taxon>Sporocadaceae</taxon>
        <taxon>Seiridium</taxon>
    </lineage>
</organism>
<keyword evidence="2" id="KW-1185">Reference proteome</keyword>
<comment type="caution">
    <text evidence="1">The sequence shown here is derived from an EMBL/GenBank/DDBJ whole genome shotgun (WGS) entry which is preliminary data.</text>
</comment>
<sequence>MSVAPHSMNQEANSVQNFDKMINLRRTDEKLKGETLFCDGLKPANNPPHVHQYSRVDFQAEVINLTAATLAGDSAFVSPFVDNLVTHRIAYARVAAEDPGLEPGCELSDGRGGSVYAPPGIQMGASPYITHRDEAMFGAAPDVRRPECWIQAESGTSPREHELYVRRIVSRKKDHMTN</sequence>
<dbReference type="EMBL" id="JARVKF010000040">
    <property type="protein sequence ID" value="KAK9424386.1"/>
    <property type="molecule type" value="Genomic_DNA"/>
</dbReference>
<dbReference type="InterPro" id="IPR036396">
    <property type="entry name" value="Cyt_P450_sf"/>
</dbReference>
<evidence type="ECO:0000313" key="1">
    <source>
        <dbReference type="EMBL" id="KAK9424386.1"/>
    </source>
</evidence>
<accession>A0ABR2VC77</accession>